<gene>
    <name evidence="1" type="ORF">NG895_13545</name>
</gene>
<protein>
    <submittedName>
        <fullName evidence="1">Uncharacterized protein</fullName>
    </submittedName>
</protein>
<proteinExistence type="predicted"/>
<dbReference type="RefSeq" id="WP_252853039.1">
    <property type="nucleotide sequence ID" value="NZ_JAMXLR010000043.1"/>
</dbReference>
<comment type="caution">
    <text evidence="1">The sequence shown here is derived from an EMBL/GenBank/DDBJ whole genome shotgun (WGS) entry which is preliminary data.</text>
</comment>
<organism evidence="1 2">
    <name type="scientific">Aeoliella straminimaris</name>
    <dbReference type="NCBI Taxonomy" id="2954799"/>
    <lineage>
        <taxon>Bacteria</taxon>
        <taxon>Pseudomonadati</taxon>
        <taxon>Planctomycetota</taxon>
        <taxon>Planctomycetia</taxon>
        <taxon>Pirellulales</taxon>
        <taxon>Lacipirellulaceae</taxon>
        <taxon>Aeoliella</taxon>
    </lineage>
</organism>
<sequence length="245" mass="27513">MRFFRFRIISLLVIMALLAVGLAWWVQPKSVTAKAEFIVGSHQSTLHQLLLPEVPPPTDSAVRANRATACAMLKSPRVIHAALADLSVAQTFLTTVDDPQQWLDDHLSAEFDGDSEVMEVELKGLQVHEADLVTILNAICDAYMEEYVRASRFEQVKIRDSLKQTYQKHLADLAQKLGEIERLETELGESSPNNPELRLRRDEIEVHSQACKELALAIQRQDILLDPSTSRDSIQPAGRAYVESD</sequence>
<dbReference type="AlphaFoldDB" id="A0A9X2FB04"/>
<reference evidence="1" key="1">
    <citation type="submission" date="2022-06" db="EMBL/GenBank/DDBJ databases">
        <title>Aeoliella straminimaris, a novel planctomycete from sediments.</title>
        <authorList>
            <person name="Vitorino I.R."/>
            <person name="Lage O.M."/>
        </authorList>
    </citation>
    <scope>NUCLEOTIDE SEQUENCE</scope>
    <source>
        <strain evidence="1">ICT_H6.2</strain>
    </source>
</reference>
<keyword evidence="2" id="KW-1185">Reference proteome</keyword>
<evidence type="ECO:0000313" key="2">
    <source>
        <dbReference type="Proteomes" id="UP001155241"/>
    </source>
</evidence>
<dbReference type="Proteomes" id="UP001155241">
    <property type="component" value="Unassembled WGS sequence"/>
</dbReference>
<dbReference type="EMBL" id="JAMXLR010000043">
    <property type="protein sequence ID" value="MCO6044928.1"/>
    <property type="molecule type" value="Genomic_DNA"/>
</dbReference>
<evidence type="ECO:0000313" key="1">
    <source>
        <dbReference type="EMBL" id="MCO6044928.1"/>
    </source>
</evidence>
<name>A0A9X2FB04_9BACT</name>
<accession>A0A9X2FB04</accession>